<feature type="transmembrane region" description="Helical" evidence="8">
    <location>
        <begin position="79"/>
        <end position="96"/>
    </location>
</feature>
<comment type="subcellular location">
    <subcellularLocation>
        <location evidence="1">Cell membrane</location>
        <topology evidence="1">Multi-pass membrane protein</topology>
    </subcellularLocation>
</comment>
<organism evidence="9 10">
    <name type="scientific">Actinomadura spongiicola</name>
    <dbReference type="NCBI Taxonomy" id="2303421"/>
    <lineage>
        <taxon>Bacteria</taxon>
        <taxon>Bacillati</taxon>
        <taxon>Actinomycetota</taxon>
        <taxon>Actinomycetes</taxon>
        <taxon>Streptosporangiales</taxon>
        <taxon>Thermomonosporaceae</taxon>
        <taxon>Actinomadura</taxon>
    </lineage>
</organism>
<feature type="transmembrane region" description="Helical" evidence="8">
    <location>
        <begin position="326"/>
        <end position="343"/>
    </location>
</feature>
<dbReference type="FunFam" id="1.10.3470.10:FF:000001">
    <property type="entry name" value="Vitamin B12 ABC transporter permease BtuC"/>
    <property type="match status" value="1"/>
</dbReference>
<dbReference type="GO" id="GO:0033214">
    <property type="term" value="P:siderophore-iron import into cell"/>
    <property type="evidence" value="ECO:0007669"/>
    <property type="project" value="TreeGrafter"/>
</dbReference>
<comment type="similarity">
    <text evidence="2">Belongs to the binding-protein-dependent transport system permease family. FecCD subfamily.</text>
</comment>
<dbReference type="InterPro" id="IPR037294">
    <property type="entry name" value="ABC_BtuC-like"/>
</dbReference>
<evidence type="ECO:0000256" key="7">
    <source>
        <dbReference type="ARBA" id="ARBA00023136"/>
    </source>
</evidence>
<evidence type="ECO:0000256" key="4">
    <source>
        <dbReference type="ARBA" id="ARBA00022475"/>
    </source>
</evidence>
<feature type="transmembrane region" description="Helical" evidence="8">
    <location>
        <begin position="255"/>
        <end position="281"/>
    </location>
</feature>
<evidence type="ECO:0000256" key="3">
    <source>
        <dbReference type="ARBA" id="ARBA00022448"/>
    </source>
</evidence>
<keyword evidence="10" id="KW-1185">Reference proteome</keyword>
<dbReference type="GO" id="GO:0005886">
    <property type="term" value="C:plasma membrane"/>
    <property type="evidence" value="ECO:0007669"/>
    <property type="project" value="UniProtKB-SubCell"/>
</dbReference>
<feature type="transmembrane region" description="Helical" evidence="8">
    <location>
        <begin position="293"/>
        <end position="314"/>
    </location>
</feature>
<dbReference type="EMBL" id="QVNQ01000007">
    <property type="protein sequence ID" value="RFS82994.1"/>
    <property type="molecule type" value="Genomic_DNA"/>
</dbReference>
<keyword evidence="5 8" id="KW-0812">Transmembrane</keyword>
<evidence type="ECO:0000256" key="5">
    <source>
        <dbReference type="ARBA" id="ARBA00022692"/>
    </source>
</evidence>
<dbReference type="SUPFAM" id="SSF81345">
    <property type="entry name" value="ABC transporter involved in vitamin B12 uptake, BtuC"/>
    <property type="match status" value="1"/>
</dbReference>
<dbReference type="GO" id="GO:0022857">
    <property type="term" value="F:transmembrane transporter activity"/>
    <property type="evidence" value="ECO:0007669"/>
    <property type="project" value="InterPro"/>
</dbReference>
<accession>A0A372GC80</accession>
<comment type="caution">
    <text evidence="9">The sequence shown here is derived from an EMBL/GenBank/DDBJ whole genome shotgun (WGS) entry which is preliminary data.</text>
</comment>
<reference evidence="9 10" key="1">
    <citation type="submission" date="2018-08" db="EMBL/GenBank/DDBJ databases">
        <title>Actinomadura spongicola sp. nov., isolated from marine sponge Leucetta chagosensis.</title>
        <authorList>
            <person name="Li L."/>
            <person name="Lin H.W."/>
        </authorList>
    </citation>
    <scope>NUCLEOTIDE SEQUENCE [LARGE SCALE GENOMIC DNA]</scope>
    <source>
        <strain evidence="9 10">LHW52907</strain>
    </source>
</reference>
<dbReference type="Gene3D" id="1.10.3470.10">
    <property type="entry name" value="ABC transporter involved in vitamin B12 uptake, BtuC"/>
    <property type="match status" value="1"/>
</dbReference>
<protein>
    <submittedName>
        <fullName evidence="9">Iron ABC transporter permease</fullName>
    </submittedName>
</protein>
<keyword evidence="7 8" id="KW-0472">Membrane</keyword>
<keyword evidence="3" id="KW-0813">Transport</keyword>
<keyword evidence="4" id="KW-1003">Cell membrane</keyword>
<evidence type="ECO:0000256" key="6">
    <source>
        <dbReference type="ARBA" id="ARBA00022989"/>
    </source>
</evidence>
<sequence>MPEAKRTGKGDRGAWRGASRGGRAPVVLAGLVVLLAGVAVLSLVVGAKSIAPGEVWRVLLHRDGSDDAFVIWDRRVPRTLLGVAAGAALGLAGALMQALSRNPLADPGLLGVNSGAAAAVVTTGTLLPSAGGVVNIMFAFAGAGLATTVVYALGRGGARRATPVRLVLAGMATSAVLVSFTAALTLLDDDSANSLRFWLVGSLAAAKADEVALVTPFIVVAAVAGVALSARLNALALGDEAGRALGVHPGRVRAVTLVVVTILCGAATAAIGPITFVGLMVPHAVRLLTGPDLRWLLPFSMLLAPVVLLASDVLGRVVARPGELEAGVVTAFVGAPLFIMLVRRRKMADL</sequence>
<dbReference type="CDD" id="cd06550">
    <property type="entry name" value="TM_ABC_iron-siderophores_like"/>
    <property type="match status" value="1"/>
</dbReference>
<dbReference type="OrthoDB" id="9782305at2"/>
<evidence type="ECO:0000256" key="8">
    <source>
        <dbReference type="SAM" id="Phobius"/>
    </source>
</evidence>
<dbReference type="AlphaFoldDB" id="A0A372GC80"/>
<evidence type="ECO:0000256" key="1">
    <source>
        <dbReference type="ARBA" id="ARBA00004651"/>
    </source>
</evidence>
<name>A0A372GC80_9ACTN</name>
<dbReference type="Pfam" id="PF01032">
    <property type="entry name" value="FecCD"/>
    <property type="match status" value="1"/>
</dbReference>
<dbReference type="InterPro" id="IPR000522">
    <property type="entry name" value="ABC_transptr_permease_BtuC"/>
</dbReference>
<dbReference type="Proteomes" id="UP000262882">
    <property type="component" value="Unassembled WGS sequence"/>
</dbReference>
<keyword evidence="6 8" id="KW-1133">Transmembrane helix</keyword>
<evidence type="ECO:0000313" key="10">
    <source>
        <dbReference type="Proteomes" id="UP000262882"/>
    </source>
</evidence>
<evidence type="ECO:0000256" key="2">
    <source>
        <dbReference type="ARBA" id="ARBA00007935"/>
    </source>
</evidence>
<dbReference type="PANTHER" id="PTHR30472:SF1">
    <property type="entry name" value="FE(3+) DICITRATE TRANSPORT SYSTEM PERMEASE PROTEIN FECC-RELATED"/>
    <property type="match status" value="1"/>
</dbReference>
<feature type="transmembrane region" description="Helical" evidence="8">
    <location>
        <begin position="133"/>
        <end position="154"/>
    </location>
</feature>
<feature type="transmembrane region" description="Helical" evidence="8">
    <location>
        <begin position="211"/>
        <end position="234"/>
    </location>
</feature>
<gene>
    <name evidence="9" type="ORF">D0T12_22615</name>
</gene>
<proteinExistence type="inferred from homology"/>
<feature type="transmembrane region" description="Helical" evidence="8">
    <location>
        <begin position="26"/>
        <end position="47"/>
    </location>
</feature>
<dbReference type="PANTHER" id="PTHR30472">
    <property type="entry name" value="FERRIC ENTEROBACTIN TRANSPORT SYSTEM PERMEASE PROTEIN"/>
    <property type="match status" value="1"/>
</dbReference>
<evidence type="ECO:0000313" key="9">
    <source>
        <dbReference type="EMBL" id="RFS82994.1"/>
    </source>
</evidence>
<feature type="transmembrane region" description="Helical" evidence="8">
    <location>
        <begin position="166"/>
        <end position="187"/>
    </location>
</feature>